<dbReference type="SUPFAM" id="SSF55154">
    <property type="entry name" value="CYTH-like phosphatases"/>
    <property type="match status" value="1"/>
</dbReference>
<dbReference type="PANTHER" id="PTHR21028">
    <property type="entry name" value="SI:CH211-156B7.4"/>
    <property type="match status" value="1"/>
</dbReference>
<dbReference type="RefSeq" id="WP_006259286.1">
    <property type="nucleotide sequence ID" value="NZ_BCMQ01000026.1"/>
</dbReference>
<accession>A0A0S7EIK8</accession>
<reference evidence="1 2" key="1">
    <citation type="journal article" date="2016" name="J. Zhejiang Univ. Sci. B">
        <title>Antibiotic resistance mechanisms of Myroides sp.</title>
        <authorList>
            <person name="Hu S."/>
            <person name="Yuan S."/>
            <person name="Qu H."/>
            <person name="Jiang T."/>
            <person name="Zhou Y."/>
            <person name="Wang M."/>
            <person name="Ming D."/>
        </authorList>
    </citation>
    <scope>NUCLEOTIDE SEQUENCE [LARGE SCALE GENOMIC DNA]</scope>
    <source>
        <strain evidence="1 2">PR63039</strain>
    </source>
</reference>
<proteinExistence type="predicted"/>
<organism evidence="1 2">
    <name type="scientific">Myroides odoratimimus</name>
    <dbReference type="NCBI Taxonomy" id="76832"/>
    <lineage>
        <taxon>Bacteria</taxon>
        <taxon>Pseudomonadati</taxon>
        <taxon>Bacteroidota</taxon>
        <taxon>Flavobacteriia</taxon>
        <taxon>Flavobacteriales</taxon>
        <taxon>Flavobacteriaceae</taxon>
        <taxon>Myroides</taxon>
    </lineage>
</organism>
<dbReference type="CDD" id="cd07890">
    <property type="entry name" value="CYTH-like_AC_IV-like"/>
    <property type="match status" value="1"/>
</dbReference>
<dbReference type="Pfam" id="PF01928">
    <property type="entry name" value="CYTH"/>
    <property type="match status" value="1"/>
</dbReference>
<dbReference type="KEGG" id="mod:AS202_12300"/>
<dbReference type="PROSITE" id="PS51707">
    <property type="entry name" value="CYTH"/>
    <property type="match status" value="1"/>
</dbReference>
<evidence type="ECO:0000313" key="1">
    <source>
        <dbReference type="EMBL" id="ALU26880.1"/>
    </source>
</evidence>
<dbReference type="eggNOG" id="COG1437">
    <property type="taxonomic scope" value="Bacteria"/>
</dbReference>
<gene>
    <name evidence="1" type="ORF">AS202_12300</name>
</gene>
<evidence type="ECO:0000313" key="2">
    <source>
        <dbReference type="Proteomes" id="UP000069030"/>
    </source>
</evidence>
<dbReference type="InterPro" id="IPR033469">
    <property type="entry name" value="CYTH-like_dom_sf"/>
</dbReference>
<dbReference type="InterPro" id="IPR023577">
    <property type="entry name" value="CYTH_domain"/>
</dbReference>
<dbReference type="AlphaFoldDB" id="A0A0S7EIK8"/>
<dbReference type="Gene3D" id="2.40.320.10">
    <property type="entry name" value="Hypothetical Protein Pfu-838710-001"/>
    <property type="match status" value="1"/>
</dbReference>
<dbReference type="Proteomes" id="UP000069030">
    <property type="component" value="Chromosome"/>
</dbReference>
<dbReference type="SMART" id="SM01118">
    <property type="entry name" value="CYTH"/>
    <property type="match status" value="1"/>
</dbReference>
<dbReference type="EMBL" id="CP013690">
    <property type="protein sequence ID" value="ALU26880.1"/>
    <property type="molecule type" value="Genomic_DNA"/>
</dbReference>
<protein>
    <submittedName>
        <fullName evidence="1">Adenylyl cyclase</fullName>
    </submittedName>
</protein>
<name>A0A0S7EIK8_9FLAO</name>
<dbReference type="InterPro" id="IPR008173">
    <property type="entry name" value="Adenylyl_cyclase_CyaB"/>
</dbReference>
<sequence>MELQNVEFKARVADLDSIEDKLKGLELILDGVYKQVDTYYNVPIGRVKLREYDEYSSLIYYNRVNGEEAKSSDVIYYKHEKDAALGAILELQFGIKVKVSKVRKVLKYKNVSVHLDQVDGLGCFVEVEACNIGVEEGVDLKQQCDCFFNLMELTKEDLVAVSYSDLILQLNKI</sequence>
<dbReference type="PANTHER" id="PTHR21028:SF2">
    <property type="entry name" value="CYTH DOMAIN-CONTAINING PROTEIN"/>
    <property type="match status" value="1"/>
</dbReference>